<sequence length="145" mass="16549">MILGYFTLGMKHINIGEGVSKTQIKKLDGFKKDATSLNCYLIGQLAKNDLYQGDIKGYEVLEYALNTLKECYNLIGGRVVLIECEDTPKLIKFYKENHFIQLQKDISTNYVQMVLTLQSSVEEQIEKSVLFKNIEGAKERITQTT</sequence>
<protein>
    <submittedName>
        <fullName evidence="1">Acetyltransferase, GNAT family</fullName>
    </submittedName>
</protein>
<proteinExistence type="predicted"/>
<name>A0A060N8S1_CLOBO</name>
<organism evidence="1">
    <name type="scientific">Clostridium botulinum B str. Osaka05</name>
    <dbReference type="NCBI Taxonomy" id="1407017"/>
    <lineage>
        <taxon>Bacteria</taxon>
        <taxon>Bacillati</taxon>
        <taxon>Bacillota</taxon>
        <taxon>Clostridia</taxon>
        <taxon>Eubacteriales</taxon>
        <taxon>Clostridiaceae</taxon>
        <taxon>Clostridium</taxon>
    </lineage>
</organism>
<dbReference type="Gene3D" id="3.40.630.30">
    <property type="match status" value="1"/>
</dbReference>
<dbReference type="AlphaFoldDB" id="A0A060N8S1"/>
<evidence type="ECO:0000313" key="1">
    <source>
        <dbReference type="EMBL" id="BAO04888.1"/>
    </source>
</evidence>
<dbReference type="EMBL" id="BA000058">
    <property type="protein sequence ID" value="BAO04888.1"/>
    <property type="molecule type" value="Genomic_DNA"/>
</dbReference>
<dbReference type="HOGENOM" id="CLU_1783479_0_0_9"/>
<accession>A0A060N8S1</accession>
<dbReference type="GO" id="GO:0016740">
    <property type="term" value="F:transferase activity"/>
    <property type="evidence" value="ECO:0007669"/>
    <property type="project" value="UniProtKB-KW"/>
</dbReference>
<gene>
    <name evidence="1" type="ORF">CBO05P1_169</name>
</gene>
<dbReference type="Proteomes" id="UP000054164">
    <property type="component" value="Unassembled WGS sequence"/>
</dbReference>
<keyword evidence="1" id="KW-0808">Transferase</keyword>
<reference evidence="1" key="1">
    <citation type="submission" date="2013-10" db="EMBL/GenBank/DDBJ databases">
        <title>Draft genome sequence of Clostridium botulinum type B strain Osaka05.</title>
        <authorList>
            <person name="Sakaguchi Y."/>
            <person name="Hosomi K."/>
            <person name="Uchiyama J."/>
            <person name="Ogura Y."/>
            <person name="Sakaguchi M."/>
            <person name="Kohda T."/>
            <person name="Mukamoto M."/>
            <person name="Misawa N."/>
            <person name="Matsuzaki S."/>
            <person name="Hayashi T."/>
            <person name="Kozaki S."/>
        </authorList>
    </citation>
    <scope>NUCLEOTIDE SEQUENCE</scope>
    <source>
        <strain evidence="1">Osaka05</strain>
    </source>
</reference>